<dbReference type="Proteomes" id="UP001235939">
    <property type="component" value="Chromosome 18"/>
</dbReference>
<evidence type="ECO:0000313" key="7">
    <source>
        <dbReference type="Proteomes" id="UP001235939"/>
    </source>
</evidence>
<gene>
    <name evidence="6" type="ORF">LAZ67_18001824</name>
</gene>
<proteinExistence type="predicted"/>
<name>A0ABY6LIW4_9ARAC</name>
<comment type="subcellular location">
    <subcellularLocation>
        <location evidence="1">Target cell membrane</location>
    </subcellularLocation>
</comment>
<keyword evidence="2" id="KW-0268">Exocytosis</keyword>
<evidence type="ECO:0000256" key="1">
    <source>
        <dbReference type="ARBA" id="ARBA00004175"/>
    </source>
</evidence>
<keyword evidence="3" id="KW-1052">Target cell membrane</keyword>
<evidence type="ECO:0000313" key="6">
    <source>
        <dbReference type="EMBL" id="UYV80147.1"/>
    </source>
</evidence>
<protein>
    <submittedName>
        <fullName evidence="6">FCHSD2</fullName>
    </submittedName>
</protein>
<keyword evidence="4" id="KW-0528">Neurotoxin</keyword>
<dbReference type="InterPro" id="IPR002110">
    <property type="entry name" value="Ankyrin_rpt"/>
</dbReference>
<dbReference type="Gene3D" id="1.25.40.20">
    <property type="entry name" value="Ankyrin repeat-containing domain"/>
    <property type="match status" value="1"/>
</dbReference>
<dbReference type="PANTHER" id="PTHR12349">
    <property type="entry name" value="ANKYRIN REPEAT AND LEM DOMAIN-CONTAINING PROTEIN 2"/>
    <property type="match status" value="1"/>
</dbReference>
<accession>A0ABY6LIW4</accession>
<dbReference type="Pfam" id="PF00023">
    <property type="entry name" value="Ank"/>
    <property type="match status" value="1"/>
</dbReference>
<evidence type="ECO:0000256" key="4">
    <source>
        <dbReference type="ARBA" id="ARBA00023028"/>
    </source>
</evidence>
<keyword evidence="5" id="KW-0472">Membrane</keyword>
<keyword evidence="4" id="KW-0638">Presynaptic neurotoxin</keyword>
<evidence type="ECO:0000256" key="2">
    <source>
        <dbReference type="ARBA" id="ARBA00022483"/>
    </source>
</evidence>
<evidence type="ECO:0000256" key="3">
    <source>
        <dbReference type="ARBA" id="ARBA00022537"/>
    </source>
</evidence>
<reference evidence="6 7" key="1">
    <citation type="submission" date="2022-01" db="EMBL/GenBank/DDBJ databases">
        <title>A chromosomal length assembly of Cordylochernes scorpioides.</title>
        <authorList>
            <person name="Zeh D."/>
            <person name="Zeh J."/>
        </authorList>
    </citation>
    <scope>NUCLEOTIDE SEQUENCE [LARGE SCALE GENOMIC DNA]</scope>
    <source>
        <strain evidence="6">IN4F17</strain>
        <tissue evidence="6">Whole Body</tissue>
    </source>
</reference>
<keyword evidence="5" id="KW-1053">Target membrane</keyword>
<dbReference type="PANTHER" id="PTHR12349:SF4">
    <property type="entry name" value="ANKYRIN REPEAT AND LEM DOMAIN-CONTAINING PROTEIN 2"/>
    <property type="match status" value="1"/>
</dbReference>
<sequence>MNYDCGGIMWFEDEDYQEASPFFTCRSPAQQLLYYSLSNLPPSGPDTPPLVFTNLEDVLDAAARNPGSKIKVFHDEISAIQYSYLHYSTQGTVPLVELRSNGEAQLPFRAPSKQDLMKFRKTIEQGDLETFLRYLWCNPRFLVSEGDTAVILQEGFRYNALHVAVKAKQPSFCEYILNTVTSRRFLRLLYPQDDDVTLQNRIFILADQYLNTPEKGRLETPLHFAAKFGCFHCCRCLLMYHQCDKTRRNKDGETAHDVVCSREGSPDLKKKIQDLFTSEYWLCEIAEAVGISEGSVWNILHEELGRKPRWVPPFANAQTTFAAIFGPIQEGSD</sequence>
<dbReference type="EMBL" id="CP092880">
    <property type="protein sequence ID" value="UYV80147.1"/>
    <property type="molecule type" value="Genomic_DNA"/>
</dbReference>
<keyword evidence="4" id="KW-0800">Toxin</keyword>
<dbReference type="SUPFAM" id="SSF48403">
    <property type="entry name" value="Ankyrin repeat"/>
    <property type="match status" value="1"/>
</dbReference>
<evidence type="ECO:0000256" key="5">
    <source>
        <dbReference type="ARBA" id="ARBA00023298"/>
    </source>
</evidence>
<dbReference type="InterPro" id="IPR036770">
    <property type="entry name" value="Ankyrin_rpt-contain_sf"/>
</dbReference>
<keyword evidence="7" id="KW-1185">Reference proteome</keyword>
<organism evidence="6 7">
    <name type="scientific">Cordylochernes scorpioides</name>
    <dbReference type="NCBI Taxonomy" id="51811"/>
    <lineage>
        <taxon>Eukaryota</taxon>
        <taxon>Metazoa</taxon>
        <taxon>Ecdysozoa</taxon>
        <taxon>Arthropoda</taxon>
        <taxon>Chelicerata</taxon>
        <taxon>Arachnida</taxon>
        <taxon>Pseudoscorpiones</taxon>
        <taxon>Cheliferoidea</taxon>
        <taxon>Chernetidae</taxon>
        <taxon>Cordylochernes</taxon>
    </lineage>
</organism>